<dbReference type="RefSeq" id="WP_272748876.1">
    <property type="nucleotide sequence ID" value="NZ_JAQQKX010000012.1"/>
</dbReference>
<sequence>MTNSSQNAFSGDDTRLRLSRVLKCLVKMRSASDPDAMHTTAICNHMRISPPTLKKLLSGDVGKVEHLMALTHYLAVKNHEVFLIAESYTSNEDLTYRVSSLIQKSVPGASKLRVSHVQRRLA</sequence>
<reference evidence="1 2" key="1">
    <citation type="submission" date="2023-01" db="EMBL/GenBank/DDBJ databases">
        <title>Novel species of the genus Asticcacaulis isolated from rivers.</title>
        <authorList>
            <person name="Lu H."/>
        </authorList>
    </citation>
    <scope>NUCLEOTIDE SEQUENCE [LARGE SCALE GENOMIC DNA]</scope>
    <source>
        <strain evidence="1 2">BYS171W</strain>
    </source>
</reference>
<keyword evidence="2" id="KW-1185">Reference proteome</keyword>
<evidence type="ECO:0008006" key="3">
    <source>
        <dbReference type="Google" id="ProtNLM"/>
    </source>
</evidence>
<name>A0ABT5HWE8_9CAUL</name>
<dbReference type="EMBL" id="JAQQKX010000012">
    <property type="protein sequence ID" value="MDC7684401.1"/>
    <property type="molecule type" value="Genomic_DNA"/>
</dbReference>
<protein>
    <recommendedName>
        <fullName evidence="3">XRE family transcriptional regulator</fullName>
    </recommendedName>
</protein>
<evidence type="ECO:0000313" key="1">
    <source>
        <dbReference type="EMBL" id="MDC7684401.1"/>
    </source>
</evidence>
<comment type="caution">
    <text evidence="1">The sequence shown here is derived from an EMBL/GenBank/DDBJ whole genome shotgun (WGS) entry which is preliminary data.</text>
</comment>
<dbReference type="Proteomes" id="UP001214854">
    <property type="component" value="Unassembled WGS sequence"/>
</dbReference>
<organism evidence="1 2">
    <name type="scientific">Asticcacaulis aquaticus</name>
    <dbReference type="NCBI Taxonomy" id="2984212"/>
    <lineage>
        <taxon>Bacteria</taxon>
        <taxon>Pseudomonadati</taxon>
        <taxon>Pseudomonadota</taxon>
        <taxon>Alphaproteobacteria</taxon>
        <taxon>Caulobacterales</taxon>
        <taxon>Caulobacteraceae</taxon>
        <taxon>Asticcacaulis</taxon>
    </lineage>
</organism>
<gene>
    <name evidence="1" type="ORF">PQU92_14030</name>
</gene>
<accession>A0ABT5HWE8</accession>
<proteinExistence type="predicted"/>
<evidence type="ECO:0000313" key="2">
    <source>
        <dbReference type="Proteomes" id="UP001214854"/>
    </source>
</evidence>